<organism evidence="3 4">
    <name type="scientific">Paraburkholderia phenazinium</name>
    <dbReference type="NCBI Taxonomy" id="60549"/>
    <lineage>
        <taxon>Bacteria</taxon>
        <taxon>Pseudomonadati</taxon>
        <taxon>Pseudomonadota</taxon>
        <taxon>Betaproteobacteria</taxon>
        <taxon>Burkholderiales</taxon>
        <taxon>Burkholderiaceae</taxon>
        <taxon>Paraburkholderia</taxon>
    </lineage>
</organism>
<keyword evidence="2" id="KW-0732">Signal</keyword>
<feature type="signal peptide" evidence="2">
    <location>
        <begin position="1"/>
        <end position="22"/>
    </location>
</feature>
<feature type="region of interest" description="Disordered" evidence="1">
    <location>
        <begin position="90"/>
        <end position="115"/>
    </location>
</feature>
<gene>
    <name evidence="3" type="ORF">SAMN05444168_3184</name>
</gene>
<evidence type="ECO:0008006" key="5">
    <source>
        <dbReference type="Google" id="ProtNLM"/>
    </source>
</evidence>
<evidence type="ECO:0000256" key="2">
    <source>
        <dbReference type="SAM" id="SignalP"/>
    </source>
</evidence>
<evidence type="ECO:0000313" key="3">
    <source>
        <dbReference type="EMBL" id="SIO17686.1"/>
    </source>
</evidence>
<evidence type="ECO:0000256" key="1">
    <source>
        <dbReference type="SAM" id="MobiDB-lite"/>
    </source>
</evidence>
<reference evidence="3 4" key="1">
    <citation type="submission" date="2016-11" db="EMBL/GenBank/DDBJ databases">
        <authorList>
            <person name="Jaros S."/>
            <person name="Januszkiewicz K."/>
            <person name="Wedrychowicz H."/>
        </authorList>
    </citation>
    <scope>NUCLEOTIDE SEQUENCE [LARGE SCALE GENOMIC DNA]</scope>
    <source>
        <strain evidence="3 4">GAS86</strain>
    </source>
</reference>
<evidence type="ECO:0000313" key="4">
    <source>
        <dbReference type="Proteomes" id="UP000184693"/>
    </source>
</evidence>
<dbReference type="RefSeq" id="WP_074265113.1">
    <property type="nucleotide sequence ID" value="NZ_FSRM01000001.1"/>
</dbReference>
<name>A0A1N6HD92_9BURK</name>
<protein>
    <recommendedName>
        <fullName evidence="5">DUF4148 domain-containing protein</fullName>
    </recommendedName>
</protein>
<dbReference type="AlphaFoldDB" id="A0A1N6HD92"/>
<dbReference type="OrthoDB" id="9030534at2"/>
<accession>A0A1N6HD92</accession>
<dbReference type="Pfam" id="PF13663">
    <property type="entry name" value="DUF4148"/>
    <property type="match status" value="1"/>
</dbReference>
<dbReference type="Proteomes" id="UP000184693">
    <property type="component" value="Unassembled WGS sequence"/>
</dbReference>
<dbReference type="InterPro" id="IPR025421">
    <property type="entry name" value="DUF4148"/>
</dbReference>
<sequence>MKLATRTVLMALLLAGSASAMAAPGLTPKQCNSYPFTKLKGEVTHKQLMRELGELEAMGYNPATDENVYPADLEAAEAKLQAEYRADCMPPASATDAHPDNTAAPATTGAVNPAS</sequence>
<dbReference type="EMBL" id="FSRM01000001">
    <property type="protein sequence ID" value="SIO17686.1"/>
    <property type="molecule type" value="Genomic_DNA"/>
</dbReference>
<proteinExistence type="predicted"/>
<feature type="chain" id="PRO_5012093988" description="DUF4148 domain-containing protein" evidence="2">
    <location>
        <begin position="23"/>
        <end position="115"/>
    </location>
</feature>